<organism evidence="3">
    <name type="scientific">Schistosoma haematobium</name>
    <name type="common">Blood fluke</name>
    <dbReference type="NCBI Taxonomy" id="6185"/>
    <lineage>
        <taxon>Eukaryota</taxon>
        <taxon>Metazoa</taxon>
        <taxon>Spiralia</taxon>
        <taxon>Lophotrochozoa</taxon>
        <taxon>Platyhelminthes</taxon>
        <taxon>Trematoda</taxon>
        <taxon>Digenea</taxon>
        <taxon>Strigeidida</taxon>
        <taxon>Schistosomatoidea</taxon>
        <taxon>Schistosomatidae</taxon>
        <taxon>Schistosoma</taxon>
    </lineage>
</organism>
<feature type="compositionally biased region" description="Polar residues" evidence="1">
    <location>
        <begin position="159"/>
        <end position="169"/>
    </location>
</feature>
<dbReference type="EMBL" id="KL250912">
    <property type="protein sequence ID" value="KGB37663.1"/>
    <property type="molecule type" value="Genomic_DNA"/>
</dbReference>
<proteinExistence type="predicted"/>
<dbReference type="EMBL" id="AMPZ03000007">
    <property type="protein sequence ID" value="KAH9580848.1"/>
    <property type="molecule type" value="Genomic_DNA"/>
</dbReference>
<feature type="compositionally biased region" description="Basic residues" evidence="1">
    <location>
        <begin position="1"/>
        <end position="13"/>
    </location>
</feature>
<reference evidence="3" key="1">
    <citation type="journal article" date="2012" name="Nat. Genet.">
        <title>Whole-genome sequence of Schistosoma haematobium.</title>
        <authorList>
            <person name="Young N.D."/>
            <person name="Jex A.R."/>
            <person name="Li B."/>
            <person name="Liu S."/>
            <person name="Yang L."/>
            <person name="Xiong Z."/>
            <person name="Li Y."/>
            <person name="Cantacessi C."/>
            <person name="Hall R.S."/>
            <person name="Xu X."/>
            <person name="Chen F."/>
            <person name="Wu X."/>
            <person name="Zerlotini A."/>
            <person name="Oliveira G."/>
            <person name="Hofmann A."/>
            <person name="Zhang G."/>
            <person name="Fang X."/>
            <person name="Kang Y."/>
            <person name="Campbell B.E."/>
            <person name="Loukas A."/>
            <person name="Ranganathan S."/>
            <person name="Rollinson D."/>
            <person name="Rinaldi G."/>
            <person name="Brindley P.J."/>
            <person name="Yang H."/>
            <person name="Wang J."/>
            <person name="Wang J."/>
            <person name="Gasser R.B."/>
        </authorList>
    </citation>
    <scope>NUCLEOTIDE SEQUENCE [LARGE SCALE GENOMIC DNA]</scope>
</reference>
<evidence type="ECO:0000256" key="1">
    <source>
        <dbReference type="SAM" id="MobiDB-lite"/>
    </source>
</evidence>
<gene>
    <name evidence="2" type="primary">PDAP1</name>
    <name evidence="2" type="ORF">MS3_00009350</name>
    <name evidence="3" type="ORF">MS3_06015</name>
</gene>
<dbReference type="STRING" id="6185.A0A095C6J3"/>
<protein>
    <submittedName>
        <fullName evidence="2">Heat- and acid-stable phosphoprotein</fullName>
    </submittedName>
</protein>
<sequence length="200" mass="22601">MRGKRMHKGRTRKFTAPEEIDRQLGLSKEAESSLNKTIHDKNIDDTETDDDDEEEEEDEDDDDEQDTTERHKGVSHLIEVCNPNHVKSSKTVVPSRKEVAASIKATTDPIKLLSETELAANIARLQLVRKERELAAQKLEQEKQAREAQRAAIAAAKRTSQTKPQQKSGRSGKQHTKSNKEHQIVNQRNNTNSSVLTDDN</sequence>
<reference evidence="2" key="4">
    <citation type="journal article" date="2022" name="PLoS Pathog.">
        <title>Chromosome-level genome of Schistosoma haematobium underpins genome-wide explorations of molecular variation.</title>
        <authorList>
            <person name="Stroehlein A.J."/>
            <person name="Korhonen P.K."/>
            <person name="Lee V.V."/>
            <person name="Ralph S.A."/>
            <person name="Mentink-Kane M."/>
            <person name="You H."/>
            <person name="McManus D.P."/>
            <person name="Tchuente L.T."/>
            <person name="Stothard J.R."/>
            <person name="Kaur P."/>
            <person name="Dudchenko O."/>
            <person name="Aiden E.L."/>
            <person name="Yang B."/>
            <person name="Yang H."/>
            <person name="Emery A.M."/>
            <person name="Webster B.L."/>
            <person name="Brindley P.J."/>
            <person name="Rollinson D."/>
            <person name="Chang B.C.H."/>
            <person name="Gasser R.B."/>
            <person name="Young N.D."/>
        </authorList>
    </citation>
    <scope>NUCLEOTIDE SEQUENCE</scope>
</reference>
<name>A0A095C6J3_SCHHA</name>
<dbReference type="RefSeq" id="XP_012797425.1">
    <property type="nucleotide sequence ID" value="XM_012941971.3"/>
</dbReference>
<feature type="region of interest" description="Disordered" evidence="1">
    <location>
        <begin position="1"/>
        <end position="77"/>
    </location>
</feature>
<evidence type="ECO:0000313" key="4">
    <source>
        <dbReference type="Proteomes" id="UP000471633"/>
    </source>
</evidence>
<evidence type="ECO:0000313" key="3">
    <source>
        <dbReference type="EMBL" id="KGB37663.1"/>
    </source>
</evidence>
<feature type="compositionally biased region" description="Polar residues" evidence="1">
    <location>
        <begin position="184"/>
        <end position="200"/>
    </location>
</feature>
<dbReference type="GeneID" id="24593434"/>
<reference evidence="2" key="3">
    <citation type="submission" date="2021-06" db="EMBL/GenBank/DDBJ databases">
        <title>Chromosome-level genome assembly for S. haematobium.</title>
        <authorList>
            <person name="Stroehlein A.J."/>
        </authorList>
    </citation>
    <scope>NUCLEOTIDE SEQUENCE</scope>
</reference>
<feature type="compositionally biased region" description="Basic and acidic residues" evidence="1">
    <location>
        <begin position="140"/>
        <end position="149"/>
    </location>
</feature>
<dbReference type="InterPro" id="IPR039876">
    <property type="entry name" value="HAP28"/>
</dbReference>
<keyword evidence="4" id="KW-1185">Reference proteome</keyword>
<dbReference type="CTD" id="11333"/>
<evidence type="ECO:0000313" key="2">
    <source>
        <dbReference type="EMBL" id="KAH9580848.1"/>
    </source>
</evidence>
<accession>A0A095C6J3</accession>
<dbReference type="Proteomes" id="UP000471633">
    <property type="component" value="Unassembled WGS sequence"/>
</dbReference>
<feature type="compositionally biased region" description="Acidic residues" evidence="1">
    <location>
        <begin position="45"/>
        <end position="66"/>
    </location>
</feature>
<feature type="region of interest" description="Disordered" evidence="1">
    <location>
        <begin position="140"/>
        <end position="200"/>
    </location>
</feature>
<reference evidence="2" key="2">
    <citation type="journal article" date="2019" name="Gigascience">
        <title>High-quality Schistosoma haematobium genome achieved by single-molecule and long-range sequencing.</title>
        <authorList>
            <person name="Stroehlein A.J."/>
            <person name="Korhonen P.K."/>
            <person name="Chong T.M."/>
            <person name="Lim Y.L."/>
            <person name="Chan K.G."/>
            <person name="Webster B."/>
            <person name="Rollinson D."/>
            <person name="Brindley P.J."/>
            <person name="Gasser R.B."/>
            <person name="Young N.D."/>
        </authorList>
    </citation>
    <scope>NUCLEOTIDE SEQUENCE</scope>
</reference>
<dbReference type="PANTHER" id="PTHR22055">
    <property type="entry name" value="28 KDA HEAT- AND ACID-STABLE PHOSPHOPROTEIN PDGF-ASSOCIATED PROTEIN"/>
    <property type="match status" value="1"/>
</dbReference>
<dbReference type="KEGG" id="shx:MS3_00009350"/>
<dbReference type="AlphaFoldDB" id="A0A095C6J3"/>